<evidence type="ECO:0008006" key="4">
    <source>
        <dbReference type="Google" id="ProtNLM"/>
    </source>
</evidence>
<sequence length="137" mass="14262">MRNIVARLAVLSLVTFGGPALAADKSAGPAVKPLTQQDLENHAGAGCTLDKGKATYLIDDLEKGVVRVDGKVIELKPAKADSNLSQLEKKGDTFQYSDASVGLTVEVAMVTSKAAKLTVTKDGKTTTVTKLTLSCGD</sequence>
<protein>
    <recommendedName>
        <fullName evidence="4">Lipoprotein</fullName>
    </recommendedName>
</protein>
<organism evidence="2 3">
    <name type="scientific">Pyxidicoccus fallax</name>
    <dbReference type="NCBI Taxonomy" id="394095"/>
    <lineage>
        <taxon>Bacteria</taxon>
        <taxon>Pseudomonadati</taxon>
        <taxon>Myxococcota</taxon>
        <taxon>Myxococcia</taxon>
        <taxon>Myxococcales</taxon>
        <taxon>Cystobacterineae</taxon>
        <taxon>Myxococcaceae</taxon>
        <taxon>Pyxidicoccus</taxon>
    </lineage>
</organism>
<reference evidence="2 3" key="1">
    <citation type="submission" date="2020-04" db="EMBL/GenBank/DDBJ databases">
        <title>Draft genome of Pyxidicoccus fallax type strain.</title>
        <authorList>
            <person name="Whitworth D.E."/>
        </authorList>
    </citation>
    <scope>NUCLEOTIDE SEQUENCE [LARGE SCALE GENOMIC DNA]</scope>
    <source>
        <strain evidence="2 3">DSM 14698</strain>
    </source>
</reference>
<comment type="caution">
    <text evidence="2">The sequence shown here is derived from an EMBL/GenBank/DDBJ whole genome shotgun (WGS) entry which is preliminary data.</text>
</comment>
<dbReference type="RefSeq" id="WP_169344973.1">
    <property type="nucleotide sequence ID" value="NZ_JABBJJ010000045.1"/>
</dbReference>
<dbReference type="AlphaFoldDB" id="A0A848LB24"/>
<evidence type="ECO:0000256" key="1">
    <source>
        <dbReference type="SAM" id="SignalP"/>
    </source>
</evidence>
<keyword evidence="3" id="KW-1185">Reference proteome</keyword>
<dbReference type="Proteomes" id="UP000518300">
    <property type="component" value="Unassembled WGS sequence"/>
</dbReference>
<feature type="chain" id="PRO_5032311337" description="Lipoprotein" evidence="1">
    <location>
        <begin position="23"/>
        <end position="137"/>
    </location>
</feature>
<dbReference type="EMBL" id="JABBJJ010000045">
    <property type="protein sequence ID" value="NMO15686.1"/>
    <property type="molecule type" value="Genomic_DNA"/>
</dbReference>
<gene>
    <name evidence="2" type="ORF">HG543_12605</name>
</gene>
<accession>A0A848LB24</accession>
<keyword evidence="1" id="KW-0732">Signal</keyword>
<evidence type="ECO:0000313" key="3">
    <source>
        <dbReference type="Proteomes" id="UP000518300"/>
    </source>
</evidence>
<feature type="signal peptide" evidence="1">
    <location>
        <begin position="1"/>
        <end position="22"/>
    </location>
</feature>
<evidence type="ECO:0000313" key="2">
    <source>
        <dbReference type="EMBL" id="NMO15686.1"/>
    </source>
</evidence>
<name>A0A848LB24_9BACT</name>
<proteinExistence type="predicted"/>